<dbReference type="InterPro" id="IPR036615">
    <property type="entry name" value="Mur_ligase_C_dom_sf"/>
</dbReference>
<comment type="catalytic activity">
    <reaction evidence="21">
        <text>7,8-dihydropteroate + L-glutamate + ATP = 7,8-dihydrofolate + ADP + phosphate + H(+)</text>
        <dbReference type="Rhea" id="RHEA:23584"/>
        <dbReference type="ChEBI" id="CHEBI:15378"/>
        <dbReference type="ChEBI" id="CHEBI:17839"/>
        <dbReference type="ChEBI" id="CHEBI:29985"/>
        <dbReference type="ChEBI" id="CHEBI:30616"/>
        <dbReference type="ChEBI" id="CHEBI:43474"/>
        <dbReference type="ChEBI" id="CHEBI:57451"/>
        <dbReference type="ChEBI" id="CHEBI:456216"/>
        <dbReference type="EC" id="6.3.2.12"/>
    </reaction>
</comment>
<accession>A0A7C1FSU3</accession>
<dbReference type="Pfam" id="PF02875">
    <property type="entry name" value="Mur_ligase_C"/>
    <property type="match status" value="1"/>
</dbReference>
<comment type="function">
    <text evidence="2">Functions in two distinct reactions of the de novo folate biosynthetic pathway. Catalyzes the addition of a glutamate residue to dihydropteroate (7,8-dihydropteroate or H2Pte) to form dihydrofolate (7,8-dihydrofolate monoglutamate or H2Pte-Glu). Also catalyzes successive additions of L-glutamate to tetrahydrofolate or 10-formyltetrahydrofolate or 5,10-methylenetetrahydrofolate, leading to folylpolyglutamate derivatives.</text>
</comment>
<dbReference type="EMBL" id="DSJL01000010">
    <property type="protein sequence ID" value="HEF65007.1"/>
    <property type="molecule type" value="Genomic_DNA"/>
</dbReference>
<comment type="catalytic activity">
    <reaction evidence="18">
        <text>(6S)-5,6,7,8-tetrahydrofolyl-(gamma-L-Glu)(n) + L-glutamate + ATP = (6S)-5,6,7,8-tetrahydrofolyl-(gamma-L-Glu)(n+1) + ADP + phosphate + H(+)</text>
        <dbReference type="Rhea" id="RHEA:10580"/>
        <dbReference type="Rhea" id="RHEA-COMP:14738"/>
        <dbReference type="Rhea" id="RHEA-COMP:14740"/>
        <dbReference type="ChEBI" id="CHEBI:15378"/>
        <dbReference type="ChEBI" id="CHEBI:29985"/>
        <dbReference type="ChEBI" id="CHEBI:30616"/>
        <dbReference type="ChEBI" id="CHEBI:43474"/>
        <dbReference type="ChEBI" id="CHEBI:141005"/>
        <dbReference type="ChEBI" id="CHEBI:456216"/>
        <dbReference type="EC" id="6.3.2.17"/>
    </reaction>
</comment>
<name>A0A7C1FSU3_THERO</name>
<keyword evidence="12" id="KW-0067">ATP-binding</keyword>
<dbReference type="InterPro" id="IPR036565">
    <property type="entry name" value="Mur-like_cat_sf"/>
</dbReference>
<comment type="cofactor">
    <cofactor evidence="1">
        <name>Mg(2+)</name>
        <dbReference type="ChEBI" id="CHEBI:18420"/>
    </cofactor>
</comment>
<feature type="domain" description="Mur ligase central" evidence="23">
    <location>
        <begin position="67"/>
        <end position="290"/>
    </location>
</feature>
<dbReference type="SUPFAM" id="SSF53623">
    <property type="entry name" value="MurD-like peptide ligases, catalytic domain"/>
    <property type="match status" value="1"/>
</dbReference>
<evidence type="ECO:0000256" key="18">
    <source>
        <dbReference type="ARBA" id="ARBA00047493"/>
    </source>
</evidence>
<evidence type="ECO:0000256" key="20">
    <source>
        <dbReference type="ARBA" id="ARBA00049035"/>
    </source>
</evidence>
<dbReference type="PROSITE" id="PS01012">
    <property type="entry name" value="FOLYLPOLYGLU_SYNT_2"/>
    <property type="match status" value="1"/>
</dbReference>
<evidence type="ECO:0000256" key="10">
    <source>
        <dbReference type="ARBA" id="ARBA00022723"/>
    </source>
</evidence>
<comment type="pathway">
    <text evidence="3">Cofactor biosynthesis; tetrahydrofolate biosynthesis; 7,8-dihydrofolate from 2-amino-4-hydroxy-6-hydroxymethyl-7,8-dihydropteridine diphosphate and 4-aminobenzoate: step 2/2.</text>
</comment>
<dbReference type="InterPro" id="IPR004101">
    <property type="entry name" value="Mur_ligase_C"/>
</dbReference>
<dbReference type="PANTHER" id="PTHR11136">
    <property type="entry name" value="FOLYLPOLYGLUTAMATE SYNTHASE-RELATED"/>
    <property type="match status" value="1"/>
</dbReference>
<organism evidence="24">
    <name type="scientific">Thermomicrobium roseum</name>
    <dbReference type="NCBI Taxonomy" id="500"/>
    <lineage>
        <taxon>Bacteria</taxon>
        <taxon>Pseudomonadati</taxon>
        <taxon>Thermomicrobiota</taxon>
        <taxon>Thermomicrobia</taxon>
        <taxon>Thermomicrobiales</taxon>
        <taxon>Thermomicrobiaceae</taxon>
        <taxon>Thermomicrobium</taxon>
    </lineage>
</organism>
<dbReference type="Gene3D" id="3.40.1190.10">
    <property type="entry name" value="Mur-like, catalytic domain"/>
    <property type="match status" value="1"/>
</dbReference>
<evidence type="ECO:0000256" key="21">
    <source>
        <dbReference type="ARBA" id="ARBA00049161"/>
    </source>
</evidence>
<evidence type="ECO:0000256" key="16">
    <source>
        <dbReference type="ARBA" id="ARBA00030592"/>
    </source>
</evidence>
<proteinExistence type="inferred from homology"/>
<dbReference type="GO" id="GO:0008841">
    <property type="term" value="F:dihydrofolate synthase activity"/>
    <property type="evidence" value="ECO:0007669"/>
    <property type="project" value="UniProtKB-EC"/>
</dbReference>
<evidence type="ECO:0000256" key="9">
    <source>
        <dbReference type="ARBA" id="ARBA00022598"/>
    </source>
</evidence>
<reference evidence="24" key="1">
    <citation type="journal article" date="2020" name="mSystems">
        <title>Genome- and Community-Level Interaction Insights into Carbon Utilization and Element Cycling Functions of Hydrothermarchaeota in Hydrothermal Sediment.</title>
        <authorList>
            <person name="Zhou Z."/>
            <person name="Liu Y."/>
            <person name="Xu W."/>
            <person name="Pan J."/>
            <person name="Luo Z.H."/>
            <person name="Li M."/>
        </authorList>
    </citation>
    <scope>NUCLEOTIDE SEQUENCE [LARGE SCALE GENOMIC DNA]</scope>
    <source>
        <strain evidence="24">SpSt-222</strain>
    </source>
</reference>
<dbReference type="GO" id="GO:0005524">
    <property type="term" value="F:ATP binding"/>
    <property type="evidence" value="ECO:0007669"/>
    <property type="project" value="UniProtKB-KW"/>
</dbReference>
<evidence type="ECO:0000256" key="15">
    <source>
        <dbReference type="ARBA" id="ARBA00030048"/>
    </source>
</evidence>
<evidence type="ECO:0000256" key="2">
    <source>
        <dbReference type="ARBA" id="ARBA00002714"/>
    </source>
</evidence>
<gene>
    <name evidence="24" type="ORF">ENP47_05350</name>
</gene>
<dbReference type="GO" id="GO:0046872">
    <property type="term" value="F:metal ion binding"/>
    <property type="evidence" value="ECO:0007669"/>
    <property type="project" value="UniProtKB-KW"/>
</dbReference>
<evidence type="ECO:0000256" key="6">
    <source>
        <dbReference type="ARBA" id="ARBA00013023"/>
    </source>
</evidence>
<dbReference type="AlphaFoldDB" id="A0A7C1FSU3"/>
<evidence type="ECO:0000256" key="8">
    <source>
        <dbReference type="ARBA" id="ARBA00019357"/>
    </source>
</evidence>
<evidence type="ECO:0000313" key="24">
    <source>
        <dbReference type="EMBL" id="HEF65007.1"/>
    </source>
</evidence>
<evidence type="ECO:0000256" key="11">
    <source>
        <dbReference type="ARBA" id="ARBA00022741"/>
    </source>
</evidence>
<keyword evidence="10" id="KW-0479">Metal-binding</keyword>
<comment type="pathway">
    <text evidence="4">Cofactor biosynthesis; tetrahydrofolylpolyglutamate biosynthesis.</text>
</comment>
<sequence>MHDLTRLDARYRWAVSYLRALIQAPPGPPPGTPPEVVRLRAQRRLERLRAFLSFLNDPHCAYPVIHVTGTSGKGSTAAFIASILDSAGYRVGLHVSPYLQVETEKLQIGRQLIAAERFADLVAELDEAARSWIARGGQPLTYGEFWTALVFNAFRAERVDIAVVEVGVGGRFDLTNVVQPAVSVITTVGLDHIRTLGPTIRDIAWHKAGIIKPGRPAITGVTEPELLSVLQAEATAVGAPLRVLMRGRDFDHVLEEGRSFLVDTLHQRKFLLGLDGDFQATNAALAVAAVRALSPKLAAHLSDEAIAHGLATARFPGRFEIVQRAPTVVLDGAHNPQKLEALLTALDRLPQPGRRIVVFGVLDGHDAPAMAARLARQVDIAITTAPRAILREAADPDSLAAIFASHGCTALAIPEVDGAIETALALATPEDQVLVTGSLYLVGQARERWYPAADIVTQQTCWPKRVERTATEAEAACRQ</sequence>
<evidence type="ECO:0000256" key="14">
    <source>
        <dbReference type="ARBA" id="ARBA00022909"/>
    </source>
</evidence>
<evidence type="ECO:0000256" key="19">
    <source>
        <dbReference type="ARBA" id="ARBA00047808"/>
    </source>
</evidence>
<dbReference type="InterPro" id="IPR018109">
    <property type="entry name" value="Folylpolyglutamate_synth_CS"/>
</dbReference>
<evidence type="ECO:0000259" key="23">
    <source>
        <dbReference type="Pfam" id="PF08245"/>
    </source>
</evidence>
<comment type="similarity">
    <text evidence="5">Belongs to the folylpolyglutamate synthase family.</text>
</comment>
<evidence type="ECO:0000259" key="22">
    <source>
        <dbReference type="Pfam" id="PF02875"/>
    </source>
</evidence>
<dbReference type="PANTHER" id="PTHR11136:SF0">
    <property type="entry name" value="DIHYDROFOLATE SYNTHETASE-RELATED"/>
    <property type="match status" value="1"/>
</dbReference>
<dbReference type="Pfam" id="PF08245">
    <property type="entry name" value="Mur_ligase_M"/>
    <property type="match status" value="1"/>
</dbReference>
<keyword evidence="9" id="KW-0436">Ligase</keyword>
<keyword evidence="13" id="KW-0460">Magnesium</keyword>
<dbReference type="Gene3D" id="3.90.190.20">
    <property type="entry name" value="Mur ligase, C-terminal domain"/>
    <property type="match status" value="1"/>
</dbReference>
<evidence type="ECO:0000256" key="3">
    <source>
        <dbReference type="ARBA" id="ARBA00004799"/>
    </source>
</evidence>
<dbReference type="NCBIfam" id="TIGR01499">
    <property type="entry name" value="folC"/>
    <property type="match status" value="1"/>
</dbReference>
<dbReference type="FunFam" id="3.40.1190.10:FF:000011">
    <property type="entry name" value="Folylpolyglutamate synthase/dihydrofolate synthase"/>
    <property type="match status" value="1"/>
</dbReference>
<evidence type="ECO:0000256" key="4">
    <source>
        <dbReference type="ARBA" id="ARBA00005150"/>
    </source>
</evidence>
<dbReference type="GO" id="GO:0005737">
    <property type="term" value="C:cytoplasm"/>
    <property type="evidence" value="ECO:0007669"/>
    <property type="project" value="TreeGrafter"/>
</dbReference>
<evidence type="ECO:0000256" key="12">
    <source>
        <dbReference type="ARBA" id="ARBA00022840"/>
    </source>
</evidence>
<evidence type="ECO:0000256" key="1">
    <source>
        <dbReference type="ARBA" id="ARBA00001946"/>
    </source>
</evidence>
<evidence type="ECO:0000256" key="17">
    <source>
        <dbReference type="ARBA" id="ARBA00032510"/>
    </source>
</evidence>
<keyword evidence="14" id="KW-0289">Folate biosynthesis</keyword>
<comment type="catalytic activity">
    <reaction evidence="19">
        <text>10-formyltetrahydrofolyl-(gamma-L-Glu)(n) + L-glutamate + ATP = 10-formyltetrahydrofolyl-(gamma-L-Glu)(n+1) + ADP + phosphate + H(+)</text>
        <dbReference type="Rhea" id="RHEA:51904"/>
        <dbReference type="Rhea" id="RHEA-COMP:13088"/>
        <dbReference type="Rhea" id="RHEA-COMP:14300"/>
        <dbReference type="ChEBI" id="CHEBI:15378"/>
        <dbReference type="ChEBI" id="CHEBI:29985"/>
        <dbReference type="ChEBI" id="CHEBI:30616"/>
        <dbReference type="ChEBI" id="CHEBI:43474"/>
        <dbReference type="ChEBI" id="CHEBI:134413"/>
        <dbReference type="ChEBI" id="CHEBI:456216"/>
        <dbReference type="EC" id="6.3.2.17"/>
    </reaction>
</comment>
<dbReference type="InterPro" id="IPR013221">
    <property type="entry name" value="Mur_ligase_cen"/>
</dbReference>
<comment type="catalytic activity">
    <reaction evidence="20">
        <text>(6R)-5,10-methylenetetrahydrofolyl-(gamma-L-Glu)(n) + L-glutamate + ATP = (6R)-5,10-methylenetetrahydrofolyl-(gamma-L-Glu)(n+1) + ADP + phosphate + H(+)</text>
        <dbReference type="Rhea" id="RHEA:51912"/>
        <dbReference type="Rhea" id="RHEA-COMP:13257"/>
        <dbReference type="Rhea" id="RHEA-COMP:13258"/>
        <dbReference type="ChEBI" id="CHEBI:15378"/>
        <dbReference type="ChEBI" id="CHEBI:29985"/>
        <dbReference type="ChEBI" id="CHEBI:30616"/>
        <dbReference type="ChEBI" id="CHEBI:43474"/>
        <dbReference type="ChEBI" id="CHEBI:136572"/>
        <dbReference type="ChEBI" id="CHEBI:456216"/>
        <dbReference type="EC" id="6.3.2.17"/>
    </reaction>
</comment>
<keyword evidence="11" id="KW-0547">Nucleotide-binding</keyword>
<evidence type="ECO:0000256" key="7">
    <source>
        <dbReference type="ARBA" id="ARBA00013025"/>
    </source>
</evidence>
<dbReference type="SUPFAM" id="SSF53244">
    <property type="entry name" value="MurD-like peptide ligases, peptide-binding domain"/>
    <property type="match status" value="1"/>
</dbReference>
<comment type="caution">
    <text evidence="24">The sequence shown here is derived from an EMBL/GenBank/DDBJ whole genome shotgun (WGS) entry which is preliminary data.</text>
</comment>
<dbReference type="EC" id="6.3.2.17" evidence="7"/>
<dbReference type="EC" id="6.3.2.12" evidence="6"/>
<evidence type="ECO:0000256" key="5">
    <source>
        <dbReference type="ARBA" id="ARBA00008276"/>
    </source>
</evidence>
<evidence type="ECO:0000256" key="13">
    <source>
        <dbReference type="ARBA" id="ARBA00022842"/>
    </source>
</evidence>
<protein>
    <recommendedName>
        <fullName evidence="8">Dihydrofolate synthase/folylpolyglutamate synthase</fullName>
        <ecNumber evidence="6">6.3.2.12</ecNumber>
        <ecNumber evidence="7">6.3.2.17</ecNumber>
    </recommendedName>
    <alternativeName>
        <fullName evidence="17">Folylpoly-gamma-glutamate synthetase-dihydrofolate synthetase</fullName>
    </alternativeName>
    <alternativeName>
        <fullName evidence="15">Folylpolyglutamate synthetase</fullName>
    </alternativeName>
    <alternativeName>
        <fullName evidence="16">Tetrahydrofolylpolyglutamate synthase</fullName>
    </alternativeName>
</protein>
<dbReference type="PIRSF" id="PIRSF001563">
    <property type="entry name" value="Folylpolyglu_synth"/>
    <property type="match status" value="1"/>
</dbReference>
<dbReference type="InterPro" id="IPR001645">
    <property type="entry name" value="Folylpolyglutamate_synth"/>
</dbReference>
<dbReference type="GO" id="GO:0046656">
    <property type="term" value="P:folic acid biosynthetic process"/>
    <property type="evidence" value="ECO:0007669"/>
    <property type="project" value="UniProtKB-KW"/>
</dbReference>
<feature type="domain" description="Mur ligase C-terminal" evidence="22">
    <location>
        <begin position="317"/>
        <end position="438"/>
    </location>
</feature>
<dbReference type="GO" id="GO:0004326">
    <property type="term" value="F:tetrahydrofolylpolyglutamate synthase activity"/>
    <property type="evidence" value="ECO:0007669"/>
    <property type="project" value="UniProtKB-EC"/>
</dbReference>